<dbReference type="PANTHER" id="PTHR10828">
    <property type="entry name" value="M-PHASE INDUCER PHOSPHATASE DUAL SPECIFICITY PHOSPHATASE CDC25"/>
    <property type="match status" value="1"/>
</dbReference>
<proteinExistence type="predicted"/>
<dbReference type="GO" id="GO:0004725">
    <property type="term" value="F:protein tyrosine phosphatase activity"/>
    <property type="evidence" value="ECO:0007669"/>
    <property type="project" value="TreeGrafter"/>
</dbReference>
<dbReference type="Proteomes" id="UP001174694">
    <property type="component" value="Unassembled WGS sequence"/>
</dbReference>
<dbReference type="Pfam" id="PF00581">
    <property type="entry name" value="Rhodanese"/>
    <property type="match status" value="1"/>
</dbReference>
<gene>
    <name evidence="2" type="ORF">NKR23_g10574</name>
</gene>
<reference evidence="2" key="1">
    <citation type="submission" date="2022-07" db="EMBL/GenBank/DDBJ databases">
        <title>Fungi with potential for degradation of polypropylene.</title>
        <authorList>
            <person name="Gostincar C."/>
        </authorList>
    </citation>
    <scope>NUCLEOTIDE SEQUENCE</scope>
    <source>
        <strain evidence="2">EXF-13308</strain>
    </source>
</reference>
<dbReference type="InterPro" id="IPR001763">
    <property type="entry name" value="Rhodanese-like_dom"/>
</dbReference>
<organism evidence="2 3">
    <name type="scientific">Pleurostoma richardsiae</name>
    <dbReference type="NCBI Taxonomy" id="41990"/>
    <lineage>
        <taxon>Eukaryota</taxon>
        <taxon>Fungi</taxon>
        <taxon>Dikarya</taxon>
        <taxon>Ascomycota</taxon>
        <taxon>Pezizomycotina</taxon>
        <taxon>Sordariomycetes</taxon>
        <taxon>Sordariomycetidae</taxon>
        <taxon>Calosphaeriales</taxon>
        <taxon>Pleurostomataceae</taxon>
        <taxon>Pleurostoma</taxon>
    </lineage>
</organism>
<evidence type="ECO:0000313" key="2">
    <source>
        <dbReference type="EMBL" id="KAJ9133728.1"/>
    </source>
</evidence>
<dbReference type="InterPro" id="IPR036873">
    <property type="entry name" value="Rhodanese-like_dom_sf"/>
</dbReference>
<name>A0AA38RJU4_9PEZI</name>
<protein>
    <recommendedName>
        <fullName evidence="1">Rhodanese domain-containing protein</fullName>
    </recommendedName>
</protein>
<evidence type="ECO:0000313" key="3">
    <source>
        <dbReference type="Proteomes" id="UP001174694"/>
    </source>
</evidence>
<dbReference type="SUPFAM" id="SSF52821">
    <property type="entry name" value="Rhodanese/Cell cycle control phosphatase"/>
    <property type="match status" value="1"/>
</dbReference>
<dbReference type="SMART" id="SM00450">
    <property type="entry name" value="RHOD"/>
    <property type="match status" value="1"/>
</dbReference>
<dbReference type="GO" id="GO:0005634">
    <property type="term" value="C:nucleus"/>
    <property type="evidence" value="ECO:0007669"/>
    <property type="project" value="TreeGrafter"/>
</dbReference>
<dbReference type="Gene3D" id="3.40.250.10">
    <property type="entry name" value="Rhodanese-like domain"/>
    <property type="match status" value="1"/>
</dbReference>
<dbReference type="EMBL" id="JANBVO010000048">
    <property type="protein sequence ID" value="KAJ9133728.1"/>
    <property type="molecule type" value="Genomic_DNA"/>
</dbReference>
<comment type="caution">
    <text evidence="2">The sequence shown here is derived from an EMBL/GenBank/DDBJ whole genome shotgun (WGS) entry which is preliminary data.</text>
</comment>
<accession>A0AA38RJU4</accession>
<keyword evidence="3" id="KW-1185">Reference proteome</keyword>
<evidence type="ECO:0000259" key="1">
    <source>
        <dbReference type="PROSITE" id="PS50206"/>
    </source>
</evidence>
<dbReference type="AlphaFoldDB" id="A0AA38RJU4"/>
<sequence length="157" mass="17745">MSEKPHWSQASPQWWEAWPLPKSEAPRVDAGEVMRLLEQQPTERDFLLVDVRRSDWEGGAITTSINLPAHAFYQSRGMVYDLCRRANIKRIIFFCRSSNGRGPRCAAWMQDYISEADGGSGGGLEAVVMDGGVSGWAKTYGGRMMDWYDEDHWKGVA</sequence>
<dbReference type="GO" id="GO:0005737">
    <property type="term" value="C:cytoplasm"/>
    <property type="evidence" value="ECO:0007669"/>
    <property type="project" value="TreeGrafter"/>
</dbReference>
<feature type="domain" description="Rhodanese" evidence="1">
    <location>
        <begin position="42"/>
        <end position="145"/>
    </location>
</feature>
<dbReference type="PANTHER" id="PTHR10828:SF50">
    <property type="entry name" value="REDUCTASE (ARC2), PUTATIVE (AFU_ORTHOLOGUE AFUA_6G13400)-RELATED"/>
    <property type="match status" value="1"/>
</dbReference>
<dbReference type="PROSITE" id="PS50206">
    <property type="entry name" value="RHODANESE_3"/>
    <property type="match status" value="1"/>
</dbReference>